<evidence type="ECO:0000313" key="1">
    <source>
        <dbReference type="EMBL" id="GMF06262.1"/>
    </source>
</evidence>
<accession>A0ACB5UB41</accession>
<dbReference type="EMBL" id="BSXS01014995">
    <property type="protein sequence ID" value="GMF06262.1"/>
    <property type="molecule type" value="Genomic_DNA"/>
</dbReference>
<dbReference type="Proteomes" id="UP001165064">
    <property type="component" value="Unassembled WGS sequence"/>
</dbReference>
<sequence>MMTPLPPNNNNTATTNGKTDPTTPTTATMTHSHSQSQSSQPTSSLLKILPIWFQAFEIMRGYSKIKSNIEAFIKIYKLHSPILSQIQVDGDQQQPLEGQGPGGDEQLIITRSMSKKLKLKFIQIPVPVKLIKLLLQELRFQISSFEKREKVVLDDAMDVMNGGVGGGVPGLMAHSGSVFSNHSGSGNAAGNGAGGDDEGWEDVDDLPQ</sequence>
<organism evidence="1 2">
    <name type="scientific">Ambrosiozyma monospora</name>
    <name type="common">Yeast</name>
    <name type="synonym">Endomycopsis monosporus</name>
    <dbReference type="NCBI Taxonomy" id="43982"/>
    <lineage>
        <taxon>Eukaryota</taxon>
        <taxon>Fungi</taxon>
        <taxon>Dikarya</taxon>
        <taxon>Ascomycota</taxon>
        <taxon>Saccharomycotina</taxon>
        <taxon>Pichiomycetes</taxon>
        <taxon>Pichiales</taxon>
        <taxon>Pichiaceae</taxon>
        <taxon>Ambrosiozyma</taxon>
    </lineage>
</organism>
<reference evidence="1" key="1">
    <citation type="submission" date="2023-04" db="EMBL/GenBank/DDBJ databases">
        <title>Ambrosiozyma monospora NBRC 10751.</title>
        <authorList>
            <person name="Ichikawa N."/>
            <person name="Sato H."/>
            <person name="Tonouchi N."/>
        </authorList>
    </citation>
    <scope>NUCLEOTIDE SEQUENCE</scope>
    <source>
        <strain evidence="1">NBRC 10751</strain>
    </source>
</reference>
<protein>
    <submittedName>
        <fullName evidence="1">Unnamed protein product</fullName>
    </submittedName>
</protein>
<comment type="caution">
    <text evidence="1">The sequence shown here is derived from an EMBL/GenBank/DDBJ whole genome shotgun (WGS) entry which is preliminary data.</text>
</comment>
<keyword evidence="2" id="KW-1185">Reference proteome</keyword>
<proteinExistence type="predicted"/>
<name>A0ACB5UB41_AMBMO</name>
<gene>
    <name evidence="1" type="ORF">Amon02_001262300</name>
</gene>
<evidence type="ECO:0000313" key="2">
    <source>
        <dbReference type="Proteomes" id="UP001165064"/>
    </source>
</evidence>